<keyword evidence="1" id="KW-1133">Transmembrane helix</keyword>
<evidence type="ECO:0000313" key="2">
    <source>
        <dbReference type="EMBL" id="XDV62046.1"/>
    </source>
</evidence>
<gene>
    <name evidence="2" type="ORF">AB5J51_03410</name>
</gene>
<name>A0AB39XYY5_9ACTN</name>
<dbReference type="EMBL" id="CP165727">
    <property type="protein sequence ID" value="XDV62046.1"/>
    <property type="molecule type" value="Genomic_DNA"/>
</dbReference>
<feature type="transmembrane region" description="Helical" evidence="1">
    <location>
        <begin position="209"/>
        <end position="232"/>
    </location>
</feature>
<dbReference type="InterPro" id="IPR018650">
    <property type="entry name" value="STSV1_Orf64"/>
</dbReference>
<organism evidence="2">
    <name type="scientific">Streptomyces sp. R33</name>
    <dbReference type="NCBI Taxonomy" id="3238629"/>
    <lineage>
        <taxon>Bacteria</taxon>
        <taxon>Bacillati</taxon>
        <taxon>Actinomycetota</taxon>
        <taxon>Actinomycetes</taxon>
        <taxon>Kitasatosporales</taxon>
        <taxon>Streptomycetaceae</taxon>
        <taxon>Streptomyces</taxon>
    </lineage>
</organism>
<evidence type="ECO:0000256" key="1">
    <source>
        <dbReference type="SAM" id="Phobius"/>
    </source>
</evidence>
<feature type="transmembrane region" description="Helical" evidence="1">
    <location>
        <begin position="179"/>
        <end position="203"/>
    </location>
</feature>
<feature type="transmembrane region" description="Helical" evidence="1">
    <location>
        <begin position="71"/>
        <end position="89"/>
    </location>
</feature>
<feature type="transmembrane region" description="Helical" evidence="1">
    <location>
        <begin position="95"/>
        <end position="115"/>
    </location>
</feature>
<sequence>MVYAALSVRQHQRMLTTGYDLGIFEQAVRSYAEGHLPVSALKGPGFSLLGDHFAPVLATLAPFYRLFPTPLTLLVAQAALFAVAVVPLSRWAHQAHGTTAALVVGLGYGASWGIASAVGFDFHEICFAVPLIAFSVTALGNERWRAAALWAAPLLLVKEDLGITVAAIGTYIAWKGPRLLGLATAAAGIAGTLLEILVVIPAFNPDHTYAYSGFLDQTAGGGSMAGLLHLPLDLITPQAKATTLVLLLAPTAFMALRSPLIALALPTLAWRFLSSNPAYWGTDYHYSAILMPIVFGAFIHALSRWAPGQSANDRLTVRAALAISAATTLLLVPQFPLSRIIDAAAWRTPARAAAAHRLMARIPDGATVAASNRLVPQLTDRCTVAVFGFPGIPLTSDWIIDDTHAPMGWPLSPEDETQTLQAARDAGYRTVDQREGYVLLHRPSTGRSDP</sequence>
<keyword evidence="1" id="KW-0812">Transmembrane</keyword>
<accession>A0AB39XYY5</accession>
<feature type="transmembrane region" description="Helical" evidence="1">
    <location>
        <begin position="244"/>
        <end position="264"/>
    </location>
</feature>
<feature type="transmembrane region" description="Helical" evidence="1">
    <location>
        <begin position="284"/>
        <end position="303"/>
    </location>
</feature>
<proteinExistence type="predicted"/>
<protein>
    <submittedName>
        <fullName evidence="2">DUF2079 domain-containing protein</fullName>
    </submittedName>
</protein>
<reference evidence="2" key="1">
    <citation type="submission" date="2024-08" db="EMBL/GenBank/DDBJ databases">
        <authorList>
            <person name="Yu S.T."/>
        </authorList>
    </citation>
    <scope>NUCLEOTIDE SEQUENCE</scope>
    <source>
        <strain evidence="2">R33</strain>
    </source>
</reference>
<feature type="transmembrane region" description="Helical" evidence="1">
    <location>
        <begin position="315"/>
        <end position="332"/>
    </location>
</feature>
<dbReference type="Pfam" id="PF09852">
    <property type="entry name" value="DUF2079"/>
    <property type="match status" value="1"/>
</dbReference>
<keyword evidence="1" id="KW-0472">Membrane</keyword>
<dbReference type="AlphaFoldDB" id="A0AB39XYY5"/>